<dbReference type="Pfam" id="PF00005">
    <property type="entry name" value="ABC_tran"/>
    <property type="match status" value="2"/>
</dbReference>
<dbReference type="InterPro" id="IPR003439">
    <property type="entry name" value="ABC_transporter-like_ATP-bd"/>
</dbReference>
<keyword evidence="6" id="KW-0175">Coiled coil</keyword>
<comment type="similarity">
    <text evidence="5">Belongs to the ABC transporter superfamily. ABCF family. Uup subfamily.</text>
</comment>
<dbReference type="EMBL" id="JACHVC010000012">
    <property type="protein sequence ID" value="MBC2606873.1"/>
    <property type="molecule type" value="Genomic_DNA"/>
</dbReference>
<gene>
    <name evidence="9" type="ORF">H5P27_12545</name>
</gene>
<feature type="domain" description="ABC transporter" evidence="8">
    <location>
        <begin position="2"/>
        <end position="259"/>
    </location>
</feature>
<evidence type="ECO:0000313" key="10">
    <source>
        <dbReference type="Proteomes" id="UP000526501"/>
    </source>
</evidence>
<accession>A0A7X1E962</accession>
<dbReference type="GO" id="GO:0016887">
    <property type="term" value="F:ATP hydrolysis activity"/>
    <property type="evidence" value="ECO:0007669"/>
    <property type="project" value="InterPro"/>
</dbReference>
<feature type="coiled-coil region" evidence="6">
    <location>
        <begin position="575"/>
        <end position="602"/>
    </location>
</feature>
<evidence type="ECO:0000256" key="1">
    <source>
        <dbReference type="ARBA" id="ARBA00022737"/>
    </source>
</evidence>
<dbReference type="PROSITE" id="PS50893">
    <property type="entry name" value="ABC_TRANSPORTER_2"/>
    <property type="match status" value="2"/>
</dbReference>
<dbReference type="RefSeq" id="WP_185660743.1">
    <property type="nucleotide sequence ID" value="NZ_CAWPOO010000012.1"/>
</dbReference>
<reference evidence="9 10" key="1">
    <citation type="submission" date="2020-07" db="EMBL/GenBank/DDBJ databases">
        <authorList>
            <person name="Feng X."/>
        </authorList>
    </citation>
    <scope>NUCLEOTIDE SEQUENCE [LARGE SCALE GENOMIC DNA]</scope>
    <source>
        <strain evidence="9 10">JCM23202</strain>
    </source>
</reference>
<feature type="domain" description="ABC transporter" evidence="8">
    <location>
        <begin position="326"/>
        <end position="541"/>
    </location>
</feature>
<proteinExistence type="inferred from homology"/>
<feature type="compositionally biased region" description="Basic and acidic residues" evidence="7">
    <location>
        <begin position="548"/>
        <end position="561"/>
    </location>
</feature>
<dbReference type="GO" id="GO:0003677">
    <property type="term" value="F:DNA binding"/>
    <property type="evidence" value="ECO:0007669"/>
    <property type="project" value="InterPro"/>
</dbReference>
<sequence>MITLQNLTLQYGERFLFRGATATIGAKDRIGLVGANGAGKTTLLKLIAGKEPFDSGNIDKANYVSIGYLPQDGIAAHGKTLFDEVHTAFSDVLELKRKIEEANTRLNELDTAEEEYSETLELLGEWELQLEDLDVARIPSRIESILLGLGFQSSDMQRMTDEFSGGWQMRIALAKLLLSQPSLLLLDEPTNHLDVESQAWLEEFLRRYHGSLLMVSHDRAFLDSLTTRTFEVYQGALTVYSGNYSKYETQSVERRAQLEKAYAKQQRELAKTQQFIDRFRAKATKARQVQSRIKALEKVERIEIEQEADQVAFSFPEPPRSGQNVIEVQNLRKCYGELEVIHSANIRIERGDRIAVVGVNGAGKTTLAKILAGVEPFQEGERIVGGNTSISYFAQHQADELDPELDIFETIERVAEVGNNTSLRTILGSFLFQGDDVFKKVKVLSGGERNRVALAKMLVQPANFLILDEPTNHLDIRSQDVLRGALEKFPGTFLIVSHNRDFLDSIVSKVLEVRKDGLSLHPGNVSDYLARLEARKSAVAPNSAYSRTEPKPATETKTQNPKELRRLRAQQQAKLKPLTDKLKKVEGEIAKLESQQSEYESLMADPDFYKDSAKSQEVLTTYDANKGKIETAYETWSDLSDQIAAAEQ</sequence>
<dbReference type="Pfam" id="PF16326">
    <property type="entry name" value="ABC_tran_CTD"/>
    <property type="match status" value="1"/>
</dbReference>
<dbReference type="CDD" id="cd03221">
    <property type="entry name" value="ABCF_EF-3"/>
    <property type="match status" value="2"/>
</dbReference>
<dbReference type="InterPro" id="IPR032781">
    <property type="entry name" value="ABC_tran_Xtn"/>
</dbReference>
<dbReference type="Proteomes" id="UP000526501">
    <property type="component" value="Unassembled WGS sequence"/>
</dbReference>
<dbReference type="InterPro" id="IPR051309">
    <property type="entry name" value="ABCF_ATPase"/>
</dbReference>
<evidence type="ECO:0000256" key="5">
    <source>
        <dbReference type="ARBA" id="ARBA00061478"/>
    </source>
</evidence>
<dbReference type="PROSITE" id="PS00211">
    <property type="entry name" value="ABC_TRANSPORTER_1"/>
    <property type="match status" value="2"/>
</dbReference>
<dbReference type="PANTHER" id="PTHR42855:SF2">
    <property type="entry name" value="DRUG RESISTANCE ABC TRANSPORTER,ATP-BINDING PROTEIN"/>
    <property type="match status" value="1"/>
</dbReference>
<dbReference type="Pfam" id="PF12848">
    <property type="entry name" value="ABC_tran_Xtn"/>
    <property type="match status" value="1"/>
</dbReference>
<dbReference type="SUPFAM" id="SSF52540">
    <property type="entry name" value="P-loop containing nucleoside triphosphate hydrolases"/>
    <property type="match status" value="2"/>
</dbReference>
<dbReference type="AlphaFoldDB" id="A0A7X1E962"/>
<feature type="coiled-coil region" evidence="6">
    <location>
        <begin position="92"/>
        <end position="129"/>
    </location>
</feature>
<dbReference type="GO" id="GO:0005524">
    <property type="term" value="F:ATP binding"/>
    <property type="evidence" value="ECO:0007669"/>
    <property type="project" value="UniProtKB-KW"/>
</dbReference>
<evidence type="ECO:0000259" key="8">
    <source>
        <dbReference type="PROSITE" id="PS50893"/>
    </source>
</evidence>
<dbReference type="InterPro" id="IPR037118">
    <property type="entry name" value="Val-tRNA_synth_C_sf"/>
</dbReference>
<dbReference type="FunFam" id="3.40.50.300:FF:000011">
    <property type="entry name" value="Putative ABC transporter ATP-binding component"/>
    <property type="match status" value="1"/>
</dbReference>
<organism evidence="9 10">
    <name type="scientific">Pelagicoccus albus</name>
    <dbReference type="NCBI Taxonomy" id="415222"/>
    <lineage>
        <taxon>Bacteria</taxon>
        <taxon>Pseudomonadati</taxon>
        <taxon>Verrucomicrobiota</taxon>
        <taxon>Opitutia</taxon>
        <taxon>Puniceicoccales</taxon>
        <taxon>Pelagicoccaceae</taxon>
        <taxon>Pelagicoccus</taxon>
    </lineage>
</organism>
<dbReference type="InterPro" id="IPR003593">
    <property type="entry name" value="AAA+_ATPase"/>
</dbReference>
<protein>
    <submittedName>
        <fullName evidence="9">ATP-binding cassette domain-containing protein</fullName>
    </submittedName>
</protein>
<keyword evidence="2" id="KW-0547">Nucleotide-binding</keyword>
<evidence type="ECO:0000256" key="4">
    <source>
        <dbReference type="ARBA" id="ARBA00049360"/>
    </source>
</evidence>
<evidence type="ECO:0000256" key="3">
    <source>
        <dbReference type="ARBA" id="ARBA00022840"/>
    </source>
</evidence>
<dbReference type="Gene3D" id="1.10.287.380">
    <property type="entry name" value="Valyl-tRNA synthetase, C-terminal domain"/>
    <property type="match status" value="1"/>
</dbReference>
<evidence type="ECO:0000256" key="7">
    <source>
        <dbReference type="SAM" id="MobiDB-lite"/>
    </source>
</evidence>
<comment type="caution">
    <text evidence="9">The sequence shown here is derived from an EMBL/GenBank/DDBJ whole genome shotgun (WGS) entry which is preliminary data.</text>
</comment>
<comment type="catalytic activity">
    <reaction evidence="4">
        <text>ATP + H2O = ADP + phosphate + H(+)</text>
        <dbReference type="Rhea" id="RHEA:13065"/>
        <dbReference type="ChEBI" id="CHEBI:15377"/>
        <dbReference type="ChEBI" id="CHEBI:15378"/>
        <dbReference type="ChEBI" id="CHEBI:30616"/>
        <dbReference type="ChEBI" id="CHEBI:43474"/>
        <dbReference type="ChEBI" id="CHEBI:456216"/>
    </reaction>
</comment>
<feature type="region of interest" description="Disordered" evidence="7">
    <location>
        <begin position="539"/>
        <end position="561"/>
    </location>
</feature>
<dbReference type="PANTHER" id="PTHR42855">
    <property type="entry name" value="ABC TRANSPORTER ATP-BINDING SUBUNIT"/>
    <property type="match status" value="1"/>
</dbReference>
<dbReference type="InterPro" id="IPR017871">
    <property type="entry name" value="ABC_transporter-like_CS"/>
</dbReference>
<keyword evidence="1" id="KW-0677">Repeat</keyword>
<dbReference type="InterPro" id="IPR027417">
    <property type="entry name" value="P-loop_NTPase"/>
</dbReference>
<dbReference type="FunFam" id="3.40.50.300:FF:000309">
    <property type="entry name" value="ABC transporter ATP-binding protein"/>
    <property type="match status" value="1"/>
</dbReference>
<keyword evidence="10" id="KW-1185">Reference proteome</keyword>
<evidence type="ECO:0000313" key="9">
    <source>
        <dbReference type="EMBL" id="MBC2606873.1"/>
    </source>
</evidence>
<dbReference type="InterPro" id="IPR032524">
    <property type="entry name" value="ABC_tran_C"/>
</dbReference>
<evidence type="ECO:0000256" key="2">
    <source>
        <dbReference type="ARBA" id="ARBA00022741"/>
    </source>
</evidence>
<evidence type="ECO:0000256" key="6">
    <source>
        <dbReference type="SAM" id="Coils"/>
    </source>
</evidence>
<keyword evidence="3 9" id="KW-0067">ATP-binding</keyword>
<dbReference type="SMART" id="SM00382">
    <property type="entry name" value="AAA"/>
    <property type="match status" value="2"/>
</dbReference>
<dbReference type="Gene3D" id="3.40.50.300">
    <property type="entry name" value="P-loop containing nucleotide triphosphate hydrolases"/>
    <property type="match status" value="2"/>
</dbReference>
<name>A0A7X1E962_9BACT</name>